<dbReference type="GO" id="GO:0006915">
    <property type="term" value="P:apoptotic process"/>
    <property type="evidence" value="ECO:0000318"/>
    <property type="project" value="GO_Central"/>
</dbReference>
<dbReference type="InParanoid" id="H9GMU6"/>
<dbReference type="SUPFAM" id="SSF47986">
    <property type="entry name" value="DEATH domain"/>
    <property type="match status" value="1"/>
</dbReference>
<dbReference type="Gene3D" id="1.10.533.10">
    <property type="entry name" value="Death Domain, Fas"/>
    <property type="match status" value="1"/>
</dbReference>
<dbReference type="PROSITE" id="PS01122">
    <property type="entry name" value="CASPASE_CYS"/>
    <property type="match status" value="1"/>
</dbReference>
<evidence type="ECO:0000256" key="4">
    <source>
        <dbReference type="ARBA" id="ARBA00022807"/>
    </source>
</evidence>
<dbReference type="AlphaFoldDB" id="H9GMU6"/>
<evidence type="ECO:0000313" key="9">
    <source>
        <dbReference type="Ensembl" id="ENSACAP00000015721.4"/>
    </source>
</evidence>
<dbReference type="GeneTree" id="ENSGT00940000159698"/>
<dbReference type="InterPro" id="IPR015917">
    <property type="entry name" value="Pept_C14A"/>
</dbReference>
<reference evidence="9" key="1">
    <citation type="submission" date="2009-12" db="EMBL/GenBank/DDBJ databases">
        <title>The Genome Sequence of Anolis carolinensis (Green Anole Lizard).</title>
        <authorList>
            <consortium name="The Genome Sequencing Platform"/>
            <person name="Di Palma F."/>
            <person name="Alfoldi J."/>
            <person name="Heiman D."/>
            <person name="Young S."/>
            <person name="Grabherr M."/>
            <person name="Johnson J."/>
            <person name="Lander E.S."/>
            <person name="Lindblad-Toh K."/>
        </authorList>
    </citation>
    <scope>NUCLEOTIDE SEQUENCE [LARGE SCALE GENOMIC DNA]</scope>
    <source>
        <strain evidence="9">JBL SC #1</strain>
    </source>
</reference>
<dbReference type="Pfam" id="PF00656">
    <property type="entry name" value="Peptidase_C14"/>
    <property type="match status" value="1"/>
</dbReference>
<evidence type="ECO:0000259" key="8">
    <source>
        <dbReference type="PROSITE" id="PS50209"/>
    </source>
</evidence>
<dbReference type="GO" id="GO:0004197">
    <property type="term" value="F:cysteine-type endopeptidase activity"/>
    <property type="evidence" value="ECO:0000318"/>
    <property type="project" value="GO_Central"/>
</dbReference>
<dbReference type="SMART" id="SM00115">
    <property type="entry name" value="CASc"/>
    <property type="match status" value="1"/>
</dbReference>
<keyword evidence="4" id="KW-0788">Thiol protease</keyword>
<evidence type="ECO:0000256" key="5">
    <source>
        <dbReference type="ARBA" id="ARBA00023145"/>
    </source>
</evidence>
<evidence type="ECO:0000259" key="7">
    <source>
        <dbReference type="PROSITE" id="PS50208"/>
    </source>
</evidence>
<reference evidence="9" key="2">
    <citation type="submission" date="2025-08" db="UniProtKB">
        <authorList>
            <consortium name="Ensembl"/>
        </authorList>
    </citation>
    <scope>IDENTIFICATION</scope>
</reference>
<keyword evidence="5" id="KW-0865">Zymogen</keyword>
<dbReference type="PANTHER" id="PTHR10454">
    <property type="entry name" value="CASPASE"/>
    <property type="match status" value="1"/>
</dbReference>
<evidence type="ECO:0000313" key="10">
    <source>
        <dbReference type="Proteomes" id="UP000001646"/>
    </source>
</evidence>
<dbReference type="eggNOG" id="KOG3573">
    <property type="taxonomic scope" value="Eukaryota"/>
</dbReference>
<sequence>MEESHRALLRRNRVRLVKELRVDPLWDLLLQEGIFSQDMIEEIQGSGARSAQARQLCIDLETRGKRALPVFVHCLQETGQGALGDLLGRGANQVPESLSDHIRPVPIRTDTVAERPQEPRPEITPIHGKKKSSSFAYVLTHDPCGYCLIINNVNFSEASQLGRRSGSDLDCERMEKRFKSLRFEVLTRRDLPAQAIAEELQSLARRDHSSMDCCLVVILSHGCQTSHVQFPGGIFGTDGRRLAVEKMVSLFDGSHCPSLRGKPKIFFIQACGGEEKDRGFQVDLDPPFYNPASIESDAIAFQTQPGNTDEPDAIASLPTPSDILVSYSTFPGESDPS</sequence>
<dbReference type="InterPro" id="IPR029030">
    <property type="entry name" value="Caspase-like_dom_sf"/>
</dbReference>
<name>H9GMU6_ANOCA</name>
<dbReference type="Bgee" id="ENSACAG00000015969">
    <property type="expression patterns" value="Expressed in kidney and 11 other cell types or tissues"/>
</dbReference>
<evidence type="ECO:0000256" key="2">
    <source>
        <dbReference type="ARBA" id="ARBA00022670"/>
    </source>
</evidence>
<dbReference type="InterPro" id="IPR016129">
    <property type="entry name" value="Caspase_his_AS"/>
</dbReference>
<dbReference type="CDD" id="cd00032">
    <property type="entry name" value="CASc"/>
    <property type="match status" value="1"/>
</dbReference>
<keyword evidence="2" id="KW-0645">Protease</keyword>
<dbReference type="FunFam" id="1.10.533.10:FF:000041">
    <property type="entry name" value="Caspase 9"/>
    <property type="match status" value="1"/>
</dbReference>
<dbReference type="PRINTS" id="PR00376">
    <property type="entry name" value="IL1BCENZYME"/>
</dbReference>
<feature type="domain" description="CARD" evidence="8">
    <location>
        <begin position="1"/>
        <end position="90"/>
    </location>
</feature>
<proteinExistence type="inferred from homology"/>
<feature type="active site" evidence="6">
    <location>
        <position position="271"/>
    </location>
</feature>
<dbReference type="Pfam" id="PF00619">
    <property type="entry name" value="CARD"/>
    <property type="match status" value="1"/>
</dbReference>
<evidence type="ECO:0000256" key="3">
    <source>
        <dbReference type="ARBA" id="ARBA00022801"/>
    </source>
</evidence>
<dbReference type="InterPro" id="IPR001309">
    <property type="entry name" value="Pept_C14_p20"/>
</dbReference>
<dbReference type="HOGENOM" id="CLU_036904_5_0_1"/>
<dbReference type="GO" id="GO:0006508">
    <property type="term" value="P:proteolysis"/>
    <property type="evidence" value="ECO:0007669"/>
    <property type="project" value="UniProtKB-KW"/>
</dbReference>
<reference evidence="9" key="3">
    <citation type="submission" date="2025-09" db="UniProtKB">
        <authorList>
            <consortium name="Ensembl"/>
        </authorList>
    </citation>
    <scope>IDENTIFICATION</scope>
</reference>
<dbReference type="Proteomes" id="UP000001646">
    <property type="component" value="Unplaced"/>
</dbReference>
<dbReference type="PANTHER" id="PTHR10454:SF157">
    <property type="entry name" value="CASPASE-9"/>
    <property type="match status" value="1"/>
</dbReference>
<dbReference type="GO" id="GO:0005829">
    <property type="term" value="C:cytosol"/>
    <property type="evidence" value="ECO:0000318"/>
    <property type="project" value="GO_Central"/>
</dbReference>
<dbReference type="InterPro" id="IPR002398">
    <property type="entry name" value="Pept_C14"/>
</dbReference>
<dbReference type="PROSITE" id="PS50209">
    <property type="entry name" value="CARD"/>
    <property type="match status" value="1"/>
</dbReference>
<dbReference type="InterPro" id="IPR011600">
    <property type="entry name" value="Pept_C14_caspase"/>
</dbReference>
<accession>H9GMU6</accession>
<dbReference type="GO" id="GO:0005737">
    <property type="term" value="C:cytoplasm"/>
    <property type="evidence" value="ECO:0000318"/>
    <property type="project" value="GO_Central"/>
</dbReference>
<feature type="active site" evidence="6">
    <location>
        <position position="221"/>
    </location>
</feature>
<dbReference type="InterPro" id="IPR001315">
    <property type="entry name" value="CARD"/>
</dbReference>
<evidence type="ECO:0000256" key="6">
    <source>
        <dbReference type="PIRSR" id="PIRSR038001-1"/>
    </source>
</evidence>
<protein>
    <recommendedName>
        <fullName evidence="11">Caspase 9</fullName>
    </recommendedName>
</protein>
<dbReference type="GO" id="GO:0008630">
    <property type="term" value="P:intrinsic apoptotic signaling pathway in response to DNA damage"/>
    <property type="evidence" value="ECO:0000318"/>
    <property type="project" value="GO_Central"/>
</dbReference>
<keyword evidence="10" id="KW-1185">Reference proteome</keyword>
<comment type="similarity">
    <text evidence="1">Belongs to the peptidase C14A family.</text>
</comment>
<feature type="domain" description="Caspase family p20" evidence="7">
    <location>
        <begin position="143"/>
        <end position="275"/>
    </location>
</feature>
<dbReference type="CDD" id="cd08326">
    <property type="entry name" value="CARD_CASP9"/>
    <property type="match status" value="1"/>
</dbReference>
<dbReference type="GO" id="GO:0043525">
    <property type="term" value="P:positive regulation of neuron apoptotic process"/>
    <property type="evidence" value="ECO:0000318"/>
    <property type="project" value="GO_Central"/>
</dbReference>
<dbReference type="Ensembl" id="ENSACAT00000016036.4">
    <property type="protein sequence ID" value="ENSACAP00000015721.4"/>
    <property type="gene ID" value="ENSACAG00000015969.4"/>
</dbReference>
<dbReference type="InterPro" id="IPR033139">
    <property type="entry name" value="Caspase_cys_AS"/>
</dbReference>
<organism evidence="9 10">
    <name type="scientific">Anolis carolinensis</name>
    <name type="common">Green anole</name>
    <name type="synonym">American chameleon</name>
    <dbReference type="NCBI Taxonomy" id="28377"/>
    <lineage>
        <taxon>Eukaryota</taxon>
        <taxon>Metazoa</taxon>
        <taxon>Chordata</taxon>
        <taxon>Craniata</taxon>
        <taxon>Vertebrata</taxon>
        <taxon>Euteleostomi</taxon>
        <taxon>Lepidosauria</taxon>
        <taxon>Squamata</taxon>
        <taxon>Bifurcata</taxon>
        <taxon>Unidentata</taxon>
        <taxon>Episquamata</taxon>
        <taxon>Toxicofera</taxon>
        <taxon>Iguania</taxon>
        <taxon>Dactyloidae</taxon>
        <taxon>Anolis</taxon>
    </lineage>
</organism>
<dbReference type="InterPro" id="IPR042147">
    <property type="entry name" value="CARD_CASP9"/>
</dbReference>
<dbReference type="PROSITE" id="PS01121">
    <property type="entry name" value="CASPASE_HIS"/>
    <property type="match status" value="1"/>
</dbReference>
<dbReference type="SUPFAM" id="SSF52129">
    <property type="entry name" value="Caspase-like"/>
    <property type="match status" value="1"/>
</dbReference>
<dbReference type="PIRSF" id="PIRSF038001">
    <property type="entry name" value="Caspase_ICE"/>
    <property type="match status" value="1"/>
</dbReference>
<dbReference type="STRING" id="28377.ENSACAP00000015721"/>
<dbReference type="PROSITE" id="PS50208">
    <property type="entry name" value="CASPASE_P20"/>
    <property type="match status" value="1"/>
</dbReference>
<evidence type="ECO:0000256" key="1">
    <source>
        <dbReference type="ARBA" id="ARBA00010134"/>
    </source>
</evidence>
<dbReference type="SMART" id="SM00114">
    <property type="entry name" value="CARD"/>
    <property type="match status" value="1"/>
</dbReference>
<keyword evidence="3" id="KW-0378">Hydrolase</keyword>
<evidence type="ECO:0008006" key="11">
    <source>
        <dbReference type="Google" id="ProtNLM"/>
    </source>
</evidence>
<dbReference type="Gene3D" id="3.40.50.1460">
    <property type="match status" value="1"/>
</dbReference>
<dbReference type="InterPro" id="IPR011029">
    <property type="entry name" value="DEATH-like_dom_sf"/>
</dbReference>